<evidence type="ECO:0000313" key="1">
    <source>
        <dbReference type="EMBL" id="MBE8612071.1"/>
    </source>
</evidence>
<name>A0A8I0U6E2_MORMO</name>
<dbReference type="Proteomes" id="UP000650477">
    <property type="component" value="Unassembled WGS sequence"/>
</dbReference>
<dbReference type="AlphaFoldDB" id="A0A8I0U6E2"/>
<gene>
    <name evidence="1" type="ORF">CYG68_06515</name>
</gene>
<reference evidence="1" key="1">
    <citation type="submission" date="2017-12" db="EMBL/GenBank/DDBJ databases">
        <title>Genome sequencing and analysis.</title>
        <authorList>
            <person name="Huang Y.-T."/>
        </authorList>
    </citation>
    <scope>NUCLEOTIDE SEQUENCE</scope>
    <source>
        <strain evidence="1">VGH116</strain>
    </source>
</reference>
<accession>A0A8I0U6E2</accession>
<dbReference type="EMBL" id="PKLF01000005">
    <property type="protein sequence ID" value="MBE8612071.1"/>
    <property type="molecule type" value="Genomic_DNA"/>
</dbReference>
<protein>
    <recommendedName>
        <fullName evidence="3">Helix-turn-helix domain-containing protein</fullName>
    </recommendedName>
</protein>
<dbReference type="RefSeq" id="WP_193829631.1">
    <property type="nucleotide sequence ID" value="NZ_PKLF01000005.1"/>
</dbReference>
<proteinExistence type="predicted"/>
<evidence type="ECO:0008006" key="3">
    <source>
        <dbReference type="Google" id="ProtNLM"/>
    </source>
</evidence>
<comment type="caution">
    <text evidence="1">The sequence shown here is derived from an EMBL/GenBank/DDBJ whole genome shotgun (WGS) entry which is preliminary data.</text>
</comment>
<evidence type="ECO:0000313" key="2">
    <source>
        <dbReference type="Proteomes" id="UP000650477"/>
    </source>
</evidence>
<sequence length="61" mass="7078">MSDYWSTAQVAAYLEIKDKTVIRWIGSGKQKKDGFPKPKYTNKSHQFDPEEIKAWAAGKRF</sequence>
<organism evidence="1 2">
    <name type="scientific">Morganella morganii</name>
    <name type="common">Proteus morganii</name>
    <dbReference type="NCBI Taxonomy" id="582"/>
    <lineage>
        <taxon>Bacteria</taxon>
        <taxon>Pseudomonadati</taxon>
        <taxon>Pseudomonadota</taxon>
        <taxon>Gammaproteobacteria</taxon>
        <taxon>Enterobacterales</taxon>
        <taxon>Morganellaceae</taxon>
        <taxon>Morganella</taxon>
    </lineage>
</organism>